<proteinExistence type="predicted"/>
<organism evidence="1 2">
    <name type="scientific">Porites evermanni</name>
    <dbReference type="NCBI Taxonomy" id="104178"/>
    <lineage>
        <taxon>Eukaryota</taxon>
        <taxon>Metazoa</taxon>
        <taxon>Cnidaria</taxon>
        <taxon>Anthozoa</taxon>
        <taxon>Hexacorallia</taxon>
        <taxon>Scleractinia</taxon>
        <taxon>Fungiina</taxon>
        <taxon>Poritidae</taxon>
        <taxon>Porites</taxon>
    </lineage>
</organism>
<dbReference type="PANTHER" id="PTHR13318:SF247">
    <property type="entry name" value="GH16156P"/>
    <property type="match status" value="1"/>
</dbReference>
<comment type="caution">
    <text evidence="1">The sequence shown here is derived from an EMBL/GenBank/DDBJ whole genome shotgun (WGS) entry which is preliminary data.</text>
</comment>
<sequence>MSVQTLQRFSLQSIAKDIIVSSDNSSVEDFHRYKYVLGPFDGLNSDLIQELLNIICEKKQLKVYHLHVLLHSSIKHLDLSVCNSVINDQILNTLAYRCKKLVQLSLKNCSRLSTKALKQIPRNLLCIESINLSGCLSCADDVLDAFGSAYPELKVLRVKSCSQITDKGIDALCGDDCNPRCRSLRDVSFTSTSITSYGITKLLLTQPALKSCSLAMTASKDTCIFSLVNGTRRRLPLAVIDLSYTSVSDTSVKCLCEACPLLREVAINCCASITEVSLEYIATLRHLKVLNIAGNMQIKFSPYMRQFLKKSGNLLEVLDISCMENSDCAVIGAWCRSLKCLIMADCQDIVGNYVQESTAQENNLRLSLAQACSKLNTLNLHGCKFAKNKSLLEHLLAILGDSLEIQKLDLSGIEGLTDAILLQVIHSSNISDLRSINLSRCSEVSVEPIYVLLDDFKSLKHLNLCHCQNISLQDVENLRKKCRGCGVSLDIEWL</sequence>
<dbReference type="InterPro" id="IPR032675">
    <property type="entry name" value="LRR_dom_sf"/>
</dbReference>
<dbReference type="EMBL" id="CALNXI010000607">
    <property type="protein sequence ID" value="CAH3030028.1"/>
    <property type="molecule type" value="Genomic_DNA"/>
</dbReference>
<evidence type="ECO:0000313" key="1">
    <source>
        <dbReference type="EMBL" id="CAH3030028.1"/>
    </source>
</evidence>
<accession>A0ABN8MMT9</accession>
<dbReference type="Gene3D" id="3.80.10.10">
    <property type="entry name" value="Ribonuclease Inhibitor"/>
    <property type="match status" value="3"/>
</dbReference>
<protein>
    <recommendedName>
        <fullName evidence="3">F-box/LRR-repeat protein 2</fullName>
    </recommendedName>
</protein>
<dbReference type="PANTHER" id="PTHR13318">
    <property type="entry name" value="PARTNER OF PAIRED, ISOFORM B-RELATED"/>
    <property type="match status" value="1"/>
</dbReference>
<dbReference type="Proteomes" id="UP001159427">
    <property type="component" value="Unassembled WGS sequence"/>
</dbReference>
<keyword evidence="2" id="KW-1185">Reference proteome</keyword>
<gene>
    <name evidence="1" type="ORF">PEVE_00037253</name>
</gene>
<reference evidence="1 2" key="1">
    <citation type="submission" date="2022-05" db="EMBL/GenBank/DDBJ databases">
        <authorList>
            <consortium name="Genoscope - CEA"/>
            <person name="William W."/>
        </authorList>
    </citation>
    <scope>NUCLEOTIDE SEQUENCE [LARGE SCALE GENOMIC DNA]</scope>
</reference>
<dbReference type="InterPro" id="IPR006553">
    <property type="entry name" value="Leu-rich_rpt_Cys-con_subtyp"/>
</dbReference>
<dbReference type="SUPFAM" id="SSF52047">
    <property type="entry name" value="RNI-like"/>
    <property type="match status" value="1"/>
</dbReference>
<name>A0ABN8MMT9_9CNID</name>
<evidence type="ECO:0008006" key="3">
    <source>
        <dbReference type="Google" id="ProtNLM"/>
    </source>
</evidence>
<dbReference type="SMART" id="SM00367">
    <property type="entry name" value="LRR_CC"/>
    <property type="match status" value="6"/>
</dbReference>
<evidence type="ECO:0000313" key="2">
    <source>
        <dbReference type="Proteomes" id="UP001159427"/>
    </source>
</evidence>